<dbReference type="InterPro" id="IPR000782">
    <property type="entry name" value="FAS1_domain"/>
</dbReference>
<keyword evidence="1" id="KW-0378">Hydrolase</keyword>
<keyword evidence="2" id="KW-0443">Lipid metabolism</keyword>
<evidence type="ECO:0000259" key="3">
    <source>
        <dbReference type="PROSITE" id="PS50213"/>
    </source>
</evidence>
<feature type="domain" description="FAS1" evidence="3">
    <location>
        <begin position="262"/>
        <end position="407"/>
    </location>
</feature>
<evidence type="ECO:0000313" key="5">
    <source>
        <dbReference type="Proteomes" id="UP001497444"/>
    </source>
</evidence>
<dbReference type="EMBL" id="OZ020110">
    <property type="protein sequence ID" value="CAK9262608.1"/>
    <property type="molecule type" value="Genomic_DNA"/>
</dbReference>
<dbReference type="Proteomes" id="UP001497444">
    <property type="component" value="Chromosome 15"/>
</dbReference>
<organism evidence="4 5">
    <name type="scientific">Sphagnum jensenii</name>
    <dbReference type="NCBI Taxonomy" id="128206"/>
    <lineage>
        <taxon>Eukaryota</taxon>
        <taxon>Viridiplantae</taxon>
        <taxon>Streptophyta</taxon>
        <taxon>Embryophyta</taxon>
        <taxon>Bryophyta</taxon>
        <taxon>Sphagnophytina</taxon>
        <taxon>Sphagnopsida</taxon>
        <taxon>Sphagnales</taxon>
        <taxon>Sphagnaceae</taxon>
        <taxon>Sphagnum</taxon>
    </lineage>
</organism>
<dbReference type="Pfam" id="PF02469">
    <property type="entry name" value="Fasciclin"/>
    <property type="match status" value="1"/>
</dbReference>
<dbReference type="Gene3D" id="3.40.50.1110">
    <property type="entry name" value="SGNH hydrolase"/>
    <property type="match status" value="1"/>
</dbReference>
<evidence type="ECO:0000256" key="2">
    <source>
        <dbReference type="ARBA" id="ARBA00023098"/>
    </source>
</evidence>
<dbReference type="InterPro" id="IPR036514">
    <property type="entry name" value="SGNH_hydro_sf"/>
</dbReference>
<dbReference type="PANTHER" id="PTHR46020">
    <property type="entry name" value="OSJNBB0059K02.9 PROTEIN"/>
    <property type="match status" value="1"/>
</dbReference>
<evidence type="ECO:0000256" key="1">
    <source>
        <dbReference type="ARBA" id="ARBA00022801"/>
    </source>
</evidence>
<accession>A0ABP0W737</accession>
<gene>
    <name evidence="4" type="ORF">CSSPJE1EN1_LOCUS8086</name>
</gene>
<sequence length="418" mass="44924">MAKLLLCGNYMLTSVLLCFLISASLLIGAPAYLLGIPTPTPYRLLAGQSIAHGVNFANAGSGVTYTFGTTPLGAEVHNFELFLRKDPYSKVALANSLTLVGVDGDDYVTFNGNFSTESLVYINRVVTGVGINLQRLYDMGLRDVMVTNILPPRCDPHNTKQSNYTICDTAADTLAEIHNELLLGVVEKINARNPGARFIILNQYAAFSQLYEQTQAHIGLTDGLVPCCIGLGNSSCGDTDPTGQPLYTLCKHRDMSLAIGELQQALNSILANVNYSESLGLLEGVDVAALLGQLPAGNVTVFLPDNQACLNAHLKVMDGIFSNDLVNAVALYHVVDSFLDYNTLLLSHPSNLTTFSSHLQLPVSFQPQGIFIGHGSEAAQVEASAAQIVRPNLYVVPGKIAVYGVNNLLFPPNIMYTN</sequence>
<protein>
    <recommendedName>
        <fullName evidence="3">FAS1 domain-containing protein</fullName>
    </recommendedName>
</protein>
<evidence type="ECO:0000313" key="4">
    <source>
        <dbReference type="EMBL" id="CAK9262608.1"/>
    </source>
</evidence>
<keyword evidence="5" id="KW-1185">Reference proteome</keyword>
<dbReference type="Gene3D" id="2.30.180.10">
    <property type="entry name" value="FAS1 domain"/>
    <property type="match status" value="1"/>
</dbReference>
<proteinExistence type="predicted"/>
<dbReference type="PANTHER" id="PTHR46020:SF4">
    <property type="entry name" value="OS04G0650200 PROTEIN"/>
    <property type="match status" value="1"/>
</dbReference>
<dbReference type="SUPFAM" id="SSF82153">
    <property type="entry name" value="FAS1 domain"/>
    <property type="match status" value="1"/>
</dbReference>
<name>A0ABP0W737_9BRYO</name>
<dbReference type="SMART" id="SM00554">
    <property type="entry name" value="FAS1"/>
    <property type="match status" value="1"/>
</dbReference>
<dbReference type="InterPro" id="IPR036378">
    <property type="entry name" value="FAS1_dom_sf"/>
</dbReference>
<dbReference type="PROSITE" id="PS50213">
    <property type="entry name" value="FAS1"/>
    <property type="match status" value="1"/>
</dbReference>
<reference evidence="4" key="1">
    <citation type="submission" date="2024-02" db="EMBL/GenBank/DDBJ databases">
        <authorList>
            <consortium name="ELIXIR-Norway"/>
            <consortium name="Elixir Norway"/>
        </authorList>
    </citation>
    <scope>NUCLEOTIDE SEQUENCE</scope>
</reference>